<feature type="transmembrane region" description="Helical" evidence="7">
    <location>
        <begin position="181"/>
        <end position="200"/>
    </location>
</feature>
<dbReference type="EMBL" id="FNAX01000029">
    <property type="protein sequence ID" value="SDG78254.1"/>
    <property type="molecule type" value="Genomic_DNA"/>
</dbReference>
<dbReference type="GO" id="GO:0005886">
    <property type="term" value="C:plasma membrane"/>
    <property type="evidence" value="ECO:0007669"/>
    <property type="project" value="UniProtKB-SubCell"/>
</dbReference>
<feature type="transmembrane region" description="Helical" evidence="7">
    <location>
        <begin position="357"/>
        <end position="374"/>
    </location>
</feature>
<gene>
    <name evidence="9" type="ORF">SAMN05216260_12953</name>
</gene>
<feature type="transmembrane region" description="Helical" evidence="7">
    <location>
        <begin position="380"/>
        <end position="399"/>
    </location>
</feature>
<dbReference type="InterPro" id="IPR020846">
    <property type="entry name" value="MFS_dom"/>
</dbReference>
<evidence type="ECO:0000256" key="7">
    <source>
        <dbReference type="SAM" id="Phobius"/>
    </source>
</evidence>
<evidence type="ECO:0000256" key="2">
    <source>
        <dbReference type="ARBA" id="ARBA00022692"/>
    </source>
</evidence>
<dbReference type="GO" id="GO:0022857">
    <property type="term" value="F:transmembrane transporter activity"/>
    <property type="evidence" value="ECO:0007669"/>
    <property type="project" value="InterPro"/>
</dbReference>
<evidence type="ECO:0000256" key="4">
    <source>
        <dbReference type="ARBA" id="ARBA00023136"/>
    </source>
</evidence>
<dbReference type="PANTHER" id="PTHR42718:SF39">
    <property type="entry name" value="ACTINORHODIN TRANSPORTER-RELATED"/>
    <property type="match status" value="1"/>
</dbReference>
<feature type="transmembrane region" description="Helical" evidence="7">
    <location>
        <begin position="455"/>
        <end position="474"/>
    </location>
</feature>
<comment type="subcellular location">
    <subcellularLocation>
        <location evidence="1">Cell membrane</location>
        <topology evidence="1">Multi-pass membrane protein</topology>
    </subcellularLocation>
</comment>
<feature type="region of interest" description="Disordered" evidence="6">
    <location>
        <begin position="1"/>
        <end position="23"/>
    </location>
</feature>
<dbReference type="PROSITE" id="PS50850">
    <property type="entry name" value="MFS"/>
    <property type="match status" value="1"/>
</dbReference>
<feature type="transmembrane region" description="Helical" evidence="7">
    <location>
        <begin position="243"/>
        <end position="261"/>
    </location>
</feature>
<keyword evidence="3 7" id="KW-1133">Transmembrane helix</keyword>
<organism evidence="9 10">
    <name type="scientific">Streptomyces griseoaurantiacus</name>
    <dbReference type="NCBI Taxonomy" id="68213"/>
    <lineage>
        <taxon>Bacteria</taxon>
        <taxon>Bacillati</taxon>
        <taxon>Actinomycetota</taxon>
        <taxon>Actinomycetes</taxon>
        <taxon>Kitasatosporales</taxon>
        <taxon>Streptomycetaceae</taxon>
        <taxon>Streptomyces</taxon>
        <taxon>Streptomyces aurantiacus group</taxon>
    </lineage>
</organism>
<keyword evidence="5" id="KW-0046">Antibiotic resistance</keyword>
<dbReference type="PANTHER" id="PTHR42718">
    <property type="entry name" value="MAJOR FACILITATOR SUPERFAMILY MULTIDRUG TRANSPORTER MFSC"/>
    <property type="match status" value="1"/>
</dbReference>
<name>A0A1G7X237_9ACTN</name>
<evidence type="ECO:0000256" key="1">
    <source>
        <dbReference type="ARBA" id="ARBA00004651"/>
    </source>
</evidence>
<protein>
    <submittedName>
        <fullName evidence="9">Major Facilitator Superfamily protein</fullName>
    </submittedName>
</protein>
<feature type="transmembrane region" description="Helical" evidence="7">
    <location>
        <begin position="63"/>
        <end position="81"/>
    </location>
</feature>
<proteinExistence type="predicted"/>
<reference evidence="9 10" key="1">
    <citation type="submission" date="2016-10" db="EMBL/GenBank/DDBJ databases">
        <authorList>
            <person name="de Groot N.N."/>
        </authorList>
    </citation>
    <scope>NUCLEOTIDE SEQUENCE [LARGE SCALE GENOMIC DNA]</scope>
    <source>
        <strain evidence="9 10">CGMCC 4.1859</strain>
    </source>
</reference>
<evidence type="ECO:0000313" key="9">
    <source>
        <dbReference type="EMBL" id="SDG78254.1"/>
    </source>
</evidence>
<feature type="domain" description="Major facilitator superfamily (MFS) profile" evidence="8">
    <location>
        <begin position="27"/>
        <end position="478"/>
    </location>
</feature>
<feature type="transmembrane region" description="Helical" evidence="7">
    <location>
        <begin position="93"/>
        <end position="116"/>
    </location>
</feature>
<evidence type="ECO:0000256" key="5">
    <source>
        <dbReference type="ARBA" id="ARBA00023251"/>
    </source>
</evidence>
<sequence>MTGAEGTVPATGTGLTGAGPHGTRRPPSWPVLLAAFGATYTFSVGNVTAPRLGPALGADRGEVALVLAAYATSFAAGLILAGRLGDRYGRRRLLGAGLLALVLTSALAAAAPGLWWLVAARVLQGAASALVMPQTLALVRTMGGDGPAVARRTAAFTASSGVGTVAGQILGGLVMGLGLPFAGWRAAVLTSALPGAVALLGVRRLPASARGGAERPDLGGALRIGLPLLALVAGLSLGPATRWTWWTPALVAAGLLGLYGFRRDQGRREEAGHPVLVPPSVLRLPALRLGLLMTVLLFTGYGAFSYEYALLTQSGLGLTPVASGLALTAFAGTFVVAGLRMPRITARFGARTMERAAAAQVTGLLLLGLVSWAAQGRGAAAWVGCFEVIGVLLGAAQAAQYGPLLGTVMAAVPDRAAGLAGGLFTTAQQASLGLGVATVGGLFGSLAPPLGWEHAFAVTLAVQALTTALFGLLARRLRAEEHTGTTTTLDTAISTEKA</sequence>
<keyword evidence="2 7" id="KW-0812">Transmembrane</keyword>
<keyword evidence="4 7" id="KW-0472">Membrane</keyword>
<evidence type="ECO:0000313" key="10">
    <source>
        <dbReference type="Proteomes" id="UP000198614"/>
    </source>
</evidence>
<dbReference type="Proteomes" id="UP000198614">
    <property type="component" value="Unassembled WGS sequence"/>
</dbReference>
<feature type="transmembrane region" description="Helical" evidence="7">
    <location>
        <begin position="220"/>
        <end position="237"/>
    </location>
</feature>
<dbReference type="GO" id="GO:0046677">
    <property type="term" value="P:response to antibiotic"/>
    <property type="evidence" value="ECO:0007669"/>
    <property type="project" value="UniProtKB-KW"/>
</dbReference>
<accession>A0A1G7X237</accession>
<dbReference type="InterPro" id="IPR036259">
    <property type="entry name" value="MFS_trans_sf"/>
</dbReference>
<dbReference type="Gene3D" id="1.20.1720.10">
    <property type="entry name" value="Multidrug resistance protein D"/>
    <property type="match status" value="1"/>
</dbReference>
<dbReference type="Pfam" id="PF07690">
    <property type="entry name" value="MFS_1"/>
    <property type="match status" value="1"/>
</dbReference>
<dbReference type="Gene3D" id="1.20.1250.20">
    <property type="entry name" value="MFS general substrate transporter like domains"/>
    <property type="match status" value="1"/>
</dbReference>
<dbReference type="InterPro" id="IPR011701">
    <property type="entry name" value="MFS"/>
</dbReference>
<feature type="transmembrane region" description="Helical" evidence="7">
    <location>
        <begin position="419"/>
        <end position="443"/>
    </location>
</feature>
<dbReference type="AlphaFoldDB" id="A0A1G7X237"/>
<evidence type="ECO:0000259" key="8">
    <source>
        <dbReference type="PROSITE" id="PS50850"/>
    </source>
</evidence>
<evidence type="ECO:0000256" key="3">
    <source>
        <dbReference type="ARBA" id="ARBA00022989"/>
    </source>
</evidence>
<feature type="transmembrane region" description="Helical" evidence="7">
    <location>
        <begin position="282"/>
        <end position="304"/>
    </location>
</feature>
<feature type="transmembrane region" description="Helical" evidence="7">
    <location>
        <begin position="316"/>
        <end position="337"/>
    </location>
</feature>
<feature type="compositionally biased region" description="Low complexity" evidence="6">
    <location>
        <begin position="1"/>
        <end position="13"/>
    </location>
</feature>
<dbReference type="SUPFAM" id="SSF103473">
    <property type="entry name" value="MFS general substrate transporter"/>
    <property type="match status" value="1"/>
</dbReference>
<evidence type="ECO:0000256" key="6">
    <source>
        <dbReference type="SAM" id="MobiDB-lite"/>
    </source>
</evidence>